<gene>
    <name evidence="1" type="ORF">K488DRAFT_86290</name>
</gene>
<name>A0ACB8QJE6_9AGAM</name>
<organism evidence="1 2">
    <name type="scientific">Vararia minispora EC-137</name>
    <dbReference type="NCBI Taxonomy" id="1314806"/>
    <lineage>
        <taxon>Eukaryota</taxon>
        <taxon>Fungi</taxon>
        <taxon>Dikarya</taxon>
        <taxon>Basidiomycota</taxon>
        <taxon>Agaricomycotina</taxon>
        <taxon>Agaricomycetes</taxon>
        <taxon>Russulales</taxon>
        <taxon>Lachnocladiaceae</taxon>
        <taxon>Vararia</taxon>
    </lineage>
</organism>
<reference evidence="1" key="1">
    <citation type="submission" date="2021-02" db="EMBL/GenBank/DDBJ databases">
        <authorList>
            <consortium name="DOE Joint Genome Institute"/>
            <person name="Ahrendt S."/>
            <person name="Looney B.P."/>
            <person name="Miyauchi S."/>
            <person name="Morin E."/>
            <person name="Drula E."/>
            <person name="Courty P.E."/>
            <person name="Chicoki N."/>
            <person name="Fauchery L."/>
            <person name="Kohler A."/>
            <person name="Kuo A."/>
            <person name="Labutti K."/>
            <person name="Pangilinan J."/>
            <person name="Lipzen A."/>
            <person name="Riley R."/>
            <person name="Andreopoulos W."/>
            <person name="He G."/>
            <person name="Johnson J."/>
            <person name="Barry K.W."/>
            <person name="Grigoriev I.V."/>
            <person name="Nagy L."/>
            <person name="Hibbett D."/>
            <person name="Henrissat B."/>
            <person name="Matheny P.B."/>
            <person name="Labbe J."/>
            <person name="Martin F."/>
        </authorList>
    </citation>
    <scope>NUCLEOTIDE SEQUENCE</scope>
    <source>
        <strain evidence="1">EC-137</strain>
    </source>
</reference>
<evidence type="ECO:0000313" key="1">
    <source>
        <dbReference type="EMBL" id="KAI0031969.1"/>
    </source>
</evidence>
<dbReference type="EMBL" id="MU273561">
    <property type="protein sequence ID" value="KAI0031969.1"/>
    <property type="molecule type" value="Genomic_DNA"/>
</dbReference>
<proteinExistence type="predicted"/>
<dbReference type="Proteomes" id="UP000814128">
    <property type="component" value="Unassembled WGS sequence"/>
</dbReference>
<accession>A0ACB8QJE6</accession>
<reference evidence="1" key="2">
    <citation type="journal article" date="2022" name="New Phytol.">
        <title>Evolutionary transition to the ectomycorrhizal habit in the genomes of a hyperdiverse lineage of mushroom-forming fungi.</title>
        <authorList>
            <person name="Looney B."/>
            <person name="Miyauchi S."/>
            <person name="Morin E."/>
            <person name="Drula E."/>
            <person name="Courty P.E."/>
            <person name="Kohler A."/>
            <person name="Kuo A."/>
            <person name="LaButti K."/>
            <person name="Pangilinan J."/>
            <person name="Lipzen A."/>
            <person name="Riley R."/>
            <person name="Andreopoulos W."/>
            <person name="He G."/>
            <person name="Johnson J."/>
            <person name="Nolan M."/>
            <person name="Tritt A."/>
            <person name="Barry K.W."/>
            <person name="Grigoriev I.V."/>
            <person name="Nagy L.G."/>
            <person name="Hibbett D."/>
            <person name="Henrissat B."/>
            <person name="Matheny P.B."/>
            <person name="Labbe J."/>
            <person name="Martin F.M."/>
        </authorList>
    </citation>
    <scope>NUCLEOTIDE SEQUENCE</scope>
    <source>
        <strain evidence="1">EC-137</strain>
    </source>
</reference>
<comment type="caution">
    <text evidence="1">The sequence shown here is derived from an EMBL/GenBank/DDBJ whole genome shotgun (WGS) entry which is preliminary data.</text>
</comment>
<evidence type="ECO:0000313" key="2">
    <source>
        <dbReference type="Proteomes" id="UP000814128"/>
    </source>
</evidence>
<sequence length="371" mass="41112">MPLPTTSGPLPVPQSFTDRVPAGIAIQSSFFALLTAVTITFVAIFARHEQKTRALWAMLGTVLLLWACASTEYALEVRLLVILHLGRRVCTHTTCITIIDGGEVIHDELIAISFQFIAIFLNDCIVVWRAWTLWRRSKLVLVTSGLFVLATLGLFATALTLWVRNPALNTARRGTSLPLYFILVFATSIATNLYATVLVGIRTWQYWRAIRATTSSAPFVFKIMLLLVESGAIYVVIWVVYLLSLFSISDRLFDANFYFNCSVPYAVAMYPAILFILVGLRHSAQDEVFTGTILESLSVPMRTISTGVGPFSTTDFHMPVTDSTGTGLATLFVEGKQVIPDPRQLAVAFSRQLAPGFEERPRLSSANFLFL</sequence>
<keyword evidence="2" id="KW-1185">Reference proteome</keyword>
<protein>
    <submittedName>
        <fullName evidence="1">Uncharacterized protein</fullName>
    </submittedName>
</protein>